<dbReference type="SFLD" id="SFLDS00005">
    <property type="entry name" value="Isoprenoid_Synthase_Type_I"/>
    <property type="match status" value="1"/>
</dbReference>
<dbReference type="Pfam" id="PF00348">
    <property type="entry name" value="polyprenyl_synt"/>
    <property type="match status" value="1"/>
</dbReference>
<reference evidence="2 3" key="1">
    <citation type="submission" date="2017-10" db="EMBL/GenBank/DDBJ databases">
        <title>Bacillus sp. nov., a halophilic bacterium isolated from a Yangshapao Lake.</title>
        <authorList>
            <person name="Wang H."/>
        </authorList>
    </citation>
    <scope>NUCLEOTIDE SEQUENCE [LARGE SCALE GENOMIC DNA]</scope>
    <source>
        <strain evidence="2 3">YSP-3</strain>
    </source>
</reference>
<dbReference type="EMBL" id="PDOF01000001">
    <property type="protein sequence ID" value="PYZ98741.1"/>
    <property type="molecule type" value="Genomic_DNA"/>
</dbReference>
<dbReference type="InterPro" id="IPR033965">
    <property type="entry name" value="ComQ"/>
</dbReference>
<dbReference type="GO" id="GO:0008299">
    <property type="term" value="P:isoprenoid biosynthetic process"/>
    <property type="evidence" value="ECO:0007669"/>
    <property type="project" value="InterPro"/>
</dbReference>
<protein>
    <recommendedName>
        <fullName evidence="4">Polyprenyl synthetase</fullName>
    </recommendedName>
</protein>
<organism evidence="2 3">
    <name type="scientific">Alteribacter lacisalsi</name>
    <dbReference type="NCBI Taxonomy" id="2045244"/>
    <lineage>
        <taxon>Bacteria</taxon>
        <taxon>Bacillati</taxon>
        <taxon>Bacillota</taxon>
        <taxon>Bacilli</taxon>
        <taxon>Bacillales</taxon>
        <taxon>Bacillaceae</taxon>
        <taxon>Alteribacter</taxon>
    </lineage>
</organism>
<dbReference type="Proteomes" id="UP000248066">
    <property type="component" value="Unassembled WGS sequence"/>
</dbReference>
<dbReference type="InterPro" id="IPR008949">
    <property type="entry name" value="Isoprenoid_synthase_dom_sf"/>
</dbReference>
<dbReference type="AlphaFoldDB" id="A0A2W0HCZ9"/>
<keyword evidence="1" id="KW-0808">Transferase</keyword>
<gene>
    <name evidence="2" type="ORF">CR205_09245</name>
</gene>
<accession>A0A2W0HCZ9</accession>
<evidence type="ECO:0000313" key="3">
    <source>
        <dbReference type="Proteomes" id="UP000248066"/>
    </source>
</evidence>
<dbReference type="SFLD" id="SFLDG01211">
    <property type="entry name" value="Competence_Regulatory_Protein"/>
    <property type="match status" value="1"/>
</dbReference>
<name>A0A2W0HCZ9_9BACI</name>
<sequence>MKKQIHNFMKGIIGDYFSDSVLHDPLCNYIDHKMMDYSLLFGRLVITHYEIFSSEPSPENVSRAAAAMELLILSIDIYDDLQDGDNNDAVWMKESPGVALNLANALAVVSQDCLAKGSSLSLNSQLLHAVHKYLLSAAVGQYRDIENTISTEEDYLEMLRLKSGSLTSMAASVGYMLTEERKEEEQIRRLSALVGIIGQIDNDMLAIQLIDQKSDMKLKKRTLPVFYLLDQRRNDLITRYYSGELRWEDLVRNKQVVKRELAASGAVQYTAVVREIYKQKYKALISELPLSKDQIMKLNEFV</sequence>
<keyword evidence="3" id="KW-1185">Reference proteome</keyword>
<evidence type="ECO:0000313" key="2">
    <source>
        <dbReference type="EMBL" id="PYZ98741.1"/>
    </source>
</evidence>
<evidence type="ECO:0008006" key="4">
    <source>
        <dbReference type="Google" id="ProtNLM"/>
    </source>
</evidence>
<proteinExistence type="inferred from homology"/>
<dbReference type="CDD" id="cd00385">
    <property type="entry name" value="Isoprenoid_Biosyn_C1"/>
    <property type="match status" value="1"/>
</dbReference>
<dbReference type="SUPFAM" id="SSF48576">
    <property type="entry name" value="Terpenoid synthases"/>
    <property type="match status" value="1"/>
</dbReference>
<dbReference type="RefSeq" id="WP_110518858.1">
    <property type="nucleotide sequence ID" value="NZ_PDOF01000001.1"/>
</dbReference>
<dbReference type="InterPro" id="IPR000092">
    <property type="entry name" value="Polyprenyl_synt"/>
</dbReference>
<dbReference type="GO" id="GO:0004659">
    <property type="term" value="F:prenyltransferase activity"/>
    <property type="evidence" value="ECO:0007669"/>
    <property type="project" value="InterPro"/>
</dbReference>
<comment type="similarity">
    <text evidence="1">Belongs to the FPP/GGPP synthase family.</text>
</comment>
<dbReference type="Gene3D" id="1.10.600.10">
    <property type="entry name" value="Farnesyl Diphosphate Synthase"/>
    <property type="match status" value="1"/>
</dbReference>
<dbReference type="OrthoDB" id="1792811at2"/>
<evidence type="ECO:0000256" key="1">
    <source>
        <dbReference type="RuleBase" id="RU004466"/>
    </source>
</evidence>
<comment type="caution">
    <text evidence="2">The sequence shown here is derived from an EMBL/GenBank/DDBJ whole genome shotgun (WGS) entry which is preliminary data.</text>
</comment>